<protein>
    <submittedName>
        <fullName evidence="2">Uncharacterized protein</fullName>
    </submittedName>
</protein>
<organism evidence="2 3">
    <name type="scientific">Halorarum salinum</name>
    <dbReference type="NCBI Taxonomy" id="2743089"/>
    <lineage>
        <taxon>Archaea</taxon>
        <taxon>Methanobacteriati</taxon>
        <taxon>Methanobacteriota</taxon>
        <taxon>Stenosarchaea group</taxon>
        <taxon>Halobacteria</taxon>
        <taxon>Halobacteriales</taxon>
        <taxon>Haloferacaceae</taxon>
        <taxon>Halorarum</taxon>
    </lineage>
</organism>
<dbReference type="AlphaFoldDB" id="A0A7D5QA13"/>
<sequence>MRKPWSATPTGIHYFTGAADRFLIVDTCQSILLEVESEARHVEIGDEFMGGTVEDVLAKHHGSSEAYELMVDGESVTVRSDRVISYNTRPVTDSDVLADDLEACDNYNPDNGDDAASEKGGA</sequence>
<gene>
    <name evidence="2" type="ORF">HUG12_10090</name>
</gene>
<dbReference type="KEGG" id="halu:HUG12_10090"/>
<evidence type="ECO:0000313" key="3">
    <source>
        <dbReference type="Proteomes" id="UP000509626"/>
    </source>
</evidence>
<accession>A0A7D5QA13</accession>
<evidence type="ECO:0000256" key="1">
    <source>
        <dbReference type="SAM" id="MobiDB-lite"/>
    </source>
</evidence>
<proteinExistence type="predicted"/>
<dbReference type="RefSeq" id="WP_179268642.1">
    <property type="nucleotide sequence ID" value="NZ_CP058579.1"/>
</dbReference>
<keyword evidence="3" id="KW-1185">Reference proteome</keyword>
<name>A0A7D5QA13_9EURY</name>
<evidence type="ECO:0000313" key="2">
    <source>
        <dbReference type="EMBL" id="QLG62057.1"/>
    </source>
</evidence>
<dbReference type="EMBL" id="CP058579">
    <property type="protein sequence ID" value="QLG62057.1"/>
    <property type="molecule type" value="Genomic_DNA"/>
</dbReference>
<reference evidence="2 3" key="1">
    <citation type="submission" date="2020-06" db="EMBL/GenBank/DDBJ databases">
        <title>NJ-3-1, isolated from saline soil.</title>
        <authorList>
            <person name="Cui H.L."/>
            <person name="Shi X."/>
        </authorList>
    </citation>
    <scope>NUCLEOTIDE SEQUENCE [LARGE SCALE GENOMIC DNA]</scope>
    <source>
        <strain evidence="2 3">NJ-3-1</strain>
    </source>
</reference>
<dbReference type="GeneID" id="56037811"/>
<feature type="region of interest" description="Disordered" evidence="1">
    <location>
        <begin position="102"/>
        <end position="122"/>
    </location>
</feature>
<dbReference type="Proteomes" id="UP000509626">
    <property type="component" value="Chromosome"/>
</dbReference>